<keyword evidence="3" id="KW-1185">Reference proteome</keyword>
<sequence length="194" mass="20933">MANAIVSGNCVREQFSLPLRKARLLRKIGTTPLSRIDGEADGASKRSNLTSTTKGGTALEFSSSLYSTGHPLNAMNRANGAVDQAHVGLHVLCEHDPRDEDHRGLLLEIARGCSFHILGPVASVVHNHLITRLVKTLKVREVVGVDLGNCEGRCVRHRQRLWLRLPVLSRSGGSTTAASAHWLGCCDTGPPTHP</sequence>
<evidence type="ECO:0000256" key="1">
    <source>
        <dbReference type="SAM" id="MobiDB-lite"/>
    </source>
</evidence>
<evidence type="ECO:0000313" key="3">
    <source>
        <dbReference type="Proteomes" id="UP001302602"/>
    </source>
</evidence>
<organism evidence="2 3">
    <name type="scientific">Parathielavia appendiculata</name>
    <dbReference type="NCBI Taxonomy" id="2587402"/>
    <lineage>
        <taxon>Eukaryota</taxon>
        <taxon>Fungi</taxon>
        <taxon>Dikarya</taxon>
        <taxon>Ascomycota</taxon>
        <taxon>Pezizomycotina</taxon>
        <taxon>Sordariomycetes</taxon>
        <taxon>Sordariomycetidae</taxon>
        <taxon>Sordariales</taxon>
        <taxon>Chaetomiaceae</taxon>
        <taxon>Parathielavia</taxon>
    </lineage>
</organism>
<feature type="compositionally biased region" description="Polar residues" evidence="1">
    <location>
        <begin position="45"/>
        <end position="55"/>
    </location>
</feature>
<reference evidence="2" key="1">
    <citation type="journal article" date="2023" name="Mol. Phylogenet. Evol.">
        <title>Genome-scale phylogeny and comparative genomics of the fungal order Sordariales.</title>
        <authorList>
            <person name="Hensen N."/>
            <person name="Bonometti L."/>
            <person name="Westerberg I."/>
            <person name="Brannstrom I.O."/>
            <person name="Guillou S."/>
            <person name="Cros-Aarteil S."/>
            <person name="Calhoun S."/>
            <person name="Haridas S."/>
            <person name="Kuo A."/>
            <person name="Mondo S."/>
            <person name="Pangilinan J."/>
            <person name="Riley R."/>
            <person name="LaButti K."/>
            <person name="Andreopoulos B."/>
            <person name="Lipzen A."/>
            <person name="Chen C."/>
            <person name="Yan M."/>
            <person name="Daum C."/>
            <person name="Ng V."/>
            <person name="Clum A."/>
            <person name="Steindorff A."/>
            <person name="Ohm R.A."/>
            <person name="Martin F."/>
            <person name="Silar P."/>
            <person name="Natvig D.O."/>
            <person name="Lalanne C."/>
            <person name="Gautier V."/>
            <person name="Ament-Velasquez S.L."/>
            <person name="Kruys A."/>
            <person name="Hutchinson M.I."/>
            <person name="Powell A.J."/>
            <person name="Barry K."/>
            <person name="Miller A.N."/>
            <person name="Grigoriev I.V."/>
            <person name="Debuchy R."/>
            <person name="Gladieux P."/>
            <person name="Hiltunen Thoren M."/>
            <person name="Johannesson H."/>
        </authorList>
    </citation>
    <scope>NUCLEOTIDE SEQUENCE</scope>
    <source>
        <strain evidence="2">CBS 731.68</strain>
    </source>
</reference>
<protein>
    <submittedName>
        <fullName evidence="2">Uncharacterized protein</fullName>
    </submittedName>
</protein>
<dbReference type="GeneID" id="87834218"/>
<name>A0AAN6TQN0_9PEZI</name>
<dbReference type="Proteomes" id="UP001302602">
    <property type="component" value="Unassembled WGS sequence"/>
</dbReference>
<proteinExistence type="predicted"/>
<dbReference type="AlphaFoldDB" id="A0AAN6TQN0"/>
<reference evidence="2" key="2">
    <citation type="submission" date="2023-05" db="EMBL/GenBank/DDBJ databases">
        <authorList>
            <consortium name="Lawrence Berkeley National Laboratory"/>
            <person name="Steindorff A."/>
            <person name="Hensen N."/>
            <person name="Bonometti L."/>
            <person name="Westerberg I."/>
            <person name="Brannstrom I.O."/>
            <person name="Guillou S."/>
            <person name="Cros-Aarteil S."/>
            <person name="Calhoun S."/>
            <person name="Haridas S."/>
            <person name="Kuo A."/>
            <person name="Mondo S."/>
            <person name="Pangilinan J."/>
            <person name="Riley R."/>
            <person name="Labutti K."/>
            <person name="Andreopoulos B."/>
            <person name="Lipzen A."/>
            <person name="Chen C."/>
            <person name="Yanf M."/>
            <person name="Daum C."/>
            <person name="Ng V."/>
            <person name="Clum A."/>
            <person name="Ohm R."/>
            <person name="Martin F."/>
            <person name="Silar P."/>
            <person name="Natvig D."/>
            <person name="Lalanne C."/>
            <person name="Gautier V."/>
            <person name="Ament-Velasquez S.L."/>
            <person name="Kruys A."/>
            <person name="Hutchinson M.I."/>
            <person name="Powell A.J."/>
            <person name="Barry K."/>
            <person name="Miller A.N."/>
            <person name="Grigoriev I.V."/>
            <person name="Debuchy R."/>
            <person name="Gladieux P."/>
            <person name="Thoren M.H."/>
            <person name="Johannesson H."/>
        </authorList>
    </citation>
    <scope>NUCLEOTIDE SEQUENCE</scope>
    <source>
        <strain evidence="2">CBS 731.68</strain>
    </source>
</reference>
<comment type="caution">
    <text evidence="2">The sequence shown here is derived from an EMBL/GenBank/DDBJ whole genome shotgun (WGS) entry which is preliminary data.</text>
</comment>
<gene>
    <name evidence="2" type="ORF">N657DRAFT_711533</name>
</gene>
<dbReference type="RefSeq" id="XP_062642663.1">
    <property type="nucleotide sequence ID" value="XM_062797444.1"/>
</dbReference>
<evidence type="ECO:0000313" key="2">
    <source>
        <dbReference type="EMBL" id="KAK4118890.1"/>
    </source>
</evidence>
<dbReference type="EMBL" id="MU853258">
    <property type="protein sequence ID" value="KAK4118890.1"/>
    <property type="molecule type" value="Genomic_DNA"/>
</dbReference>
<feature type="region of interest" description="Disordered" evidence="1">
    <location>
        <begin position="36"/>
        <end position="55"/>
    </location>
</feature>
<accession>A0AAN6TQN0</accession>